<dbReference type="SUPFAM" id="SSF53686">
    <property type="entry name" value="Tryptophan synthase beta subunit-like PLP-dependent enzymes"/>
    <property type="match status" value="1"/>
</dbReference>
<keyword evidence="4" id="KW-0663">Pyridoxal phosphate</keyword>
<feature type="domain" description="Tryptophan synthase beta chain-like PALP" evidence="6">
    <location>
        <begin position="34"/>
        <end position="292"/>
    </location>
</feature>
<name>A0ABU6D1S2_9GAMM</name>
<comment type="caution">
    <text evidence="7">The sequence shown here is derived from an EMBL/GenBank/DDBJ whole genome shotgun (WGS) entry which is preliminary data.</text>
</comment>
<gene>
    <name evidence="7" type="ORF">VSS37_17365</name>
</gene>
<dbReference type="RefSeq" id="WP_324697228.1">
    <property type="nucleotide sequence ID" value="NZ_JAYMYJ010000142.1"/>
</dbReference>
<comment type="catalytic activity">
    <reaction evidence="5">
        <text>O-acetyl-L-serine + hydrogen sulfide = L-cysteine + acetate</text>
        <dbReference type="Rhea" id="RHEA:14829"/>
        <dbReference type="ChEBI" id="CHEBI:29919"/>
        <dbReference type="ChEBI" id="CHEBI:30089"/>
        <dbReference type="ChEBI" id="CHEBI:35235"/>
        <dbReference type="ChEBI" id="CHEBI:58340"/>
        <dbReference type="EC" id="2.5.1.47"/>
    </reaction>
</comment>
<dbReference type="PANTHER" id="PTHR10314">
    <property type="entry name" value="CYSTATHIONINE BETA-SYNTHASE"/>
    <property type="match status" value="1"/>
</dbReference>
<evidence type="ECO:0000256" key="3">
    <source>
        <dbReference type="ARBA" id="ARBA00012681"/>
    </source>
</evidence>
<evidence type="ECO:0000256" key="4">
    <source>
        <dbReference type="ARBA" id="ARBA00022898"/>
    </source>
</evidence>
<dbReference type="EMBL" id="JAYMYJ010000142">
    <property type="protein sequence ID" value="MEB4592757.1"/>
    <property type="molecule type" value="Genomic_DNA"/>
</dbReference>
<dbReference type="Pfam" id="PF00291">
    <property type="entry name" value="PALP"/>
    <property type="match status" value="1"/>
</dbReference>
<accession>A0ABU6D1S2</accession>
<dbReference type="InterPro" id="IPR036052">
    <property type="entry name" value="TrpB-like_PALP_sf"/>
</dbReference>
<evidence type="ECO:0000256" key="2">
    <source>
        <dbReference type="ARBA" id="ARBA00004962"/>
    </source>
</evidence>
<dbReference type="Proteomes" id="UP001308005">
    <property type="component" value="Unassembled WGS sequence"/>
</dbReference>
<evidence type="ECO:0000256" key="1">
    <source>
        <dbReference type="ARBA" id="ARBA00001933"/>
    </source>
</evidence>
<dbReference type="Gene3D" id="3.40.50.1100">
    <property type="match status" value="2"/>
</dbReference>
<sequence>MPRFEVESTLDHLCKPSLVQLQPNLFAAKFDLMKIVPARYIVEQALKSGELKPDGLVVESSSGTFALGLAQTCATLGLKLTLKTGWLEPIVEWRLRHLGAHIDTVTNDAGNLREIQEQRFALVQKTLDEVPGAFWTRQHDNPQHPAAYEPISHEIGKTLGKVDILVGTVGSGGSLCGFARPLREANPDLKVIAVDHNMSAIFGLTSEQVYPLCEENWLSMLGMGSDIIFPNVCHAACDEVHWVPIAQMINAVHELHRTTGLFVGPTSGAALSVANWCARNHPDSRVLAVFPDHGIRYMDTLFNPAWLNDNAAELRRTWAEPVLCQSPTEVAGEWARFPWGRRTYEEVFGYPPAHRERRTSEDTAA</sequence>
<keyword evidence="8" id="KW-1185">Reference proteome</keyword>
<evidence type="ECO:0000256" key="5">
    <source>
        <dbReference type="ARBA" id="ARBA00047931"/>
    </source>
</evidence>
<comment type="pathway">
    <text evidence="2">Amino-acid biosynthesis; L-cysteine biosynthesis; L-cysteine from L-serine: step 2/2.</text>
</comment>
<comment type="cofactor">
    <cofactor evidence="1">
        <name>pyridoxal 5'-phosphate</name>
        <dbReference type="ChEBI" id="CHEBI:597326"/>
    </cofactor>
</comment>
<evidence type="ECO:0000313" key="8">
    <source>
        <dbReference type="Proteomes" id="UP001308005"/>
    </source>
</evidence>
<dbReference type="EC" id="2.5.1.47" evidence="3"/>
<evidence type="ECO:0000259" key="6">
    <source>
        <dbReference type="Pfam" id="PF00291"/>
    </source>
</evidence>
<reference evidence="8" key="1">
    <citation type="submission" date="2023-07" db="EMBL/GenBank/DDBJ databases">
        <title>The carbon used by Thiothrix.</title>
        <authorList>
            <person name="Chen L."/>
        </authorList>
    </citation>
    <scope>NUCLEOTIDE SEQUENCE [LARGE SCALE GENOMIC DNA]</scope>
</reference>
<organism evidence="7 8">
    <name type="scientific">Candidatus Thiothrix phosphatis</name>
    <dbReference type="NCBI Taxonomy" id="3112415"/>
    <lineage>
        <taxon>Bacteria</taxon>
        <taxon>Pseudomonadati</taxon>
        <taxon>Pseudomonadota</taxon>
        <taxon>Gammaproteobacteria</taxon>
        <taxon>Thiotrichales</taxon>
        <taxon>Thiotrichaceae</taxon>
        <taxon>Thiothrix</taxon>
    </lineage>
</organism>
<protein>
    <recommendedName>
        <fullName evidence="3">cysteine synthase</fullName>
        <ecNumber evidence="3">2.5.1.47</ecNumber>
    </recommendedName>
</protein>
<dbReference type="InterPro" id="IPR050214">
    <property type="entry name" value="Cys_Synth/Cystath_Beta-Synth"/>
</dbReference>
<evidence type="ECO:0000313" key="7">
    <source>
        <dbReference type="EMBL" id="MEB4592757.1"/>
    </source>
</evidence>
<dbReference type="InterPro" id="IPR001926">
    <property type="entry name" value="TrpB-like_PALP"/>
</dbReference>
<proteinExistence type="predicted"/>